<dbReference type="PROSITE" id="PS51792">
    <property type="entry name" value="YIPPEE"/>
    <property type="match status" value="1"/>
</dbReference>
<dbReference type="STRING" id="3641.A0A061G3E1"/>
<reference evidence="3 4" key="1">
    <citation type="journal article" date="2013" name="Genome Biol.">
        <title>The genome sequence of the most widely cultivated cacao type and its use to identify candidate genes regulating pod color.</title>
        <authorList>
            <person name="Motamayor J.C."/>
            <person name="Mockaitis K."/>
            <person name="Schmutz J."/>
            <person name="Haiminen N."/>
            <person name="Iii D.L."/>
            <person name="Cornejo O."/>
            <person name="Findley S.D."/>
            <person name="Zheng P."/>
            <person name="Utro F."/>
            <person name="Royaert S."/>
            <person name="Saski C."/>
            <person name="Jenkins J."/>
            <person name="Podicheti R."/>
            <person name="Zhao M."/>
            <person name="Scheffler B.E."/>
            <person name="Stack J.C."/>
            <person name="Feltus F.A."/>
            <person name="Mustiga G.M."/>
            <person name="Amores F."/>
            <person name="Phillips W."/>
            <person name="Marelli J.P."/>
            <person name="May G.D."/>
            <person name="Shapiro H."/>
            <person name="Ma J."/>
            <person name="Bustamante C.D."/>
            <person name="Schnell R.J."/>
            <person name="Main D."/>
            <person name="Gilbert D."/>
            <person name="Parida L."/>
            <person name="Kuhn D.N."/>
        </authorList>
    </citation>
    <scope>NUCLEOTIDE SEQUENCE [LARGE SCALE GENOMIC DNA]</scope>
    <source>
        <strain evidence="4">cv. Matina 1-6</strain>
    </source>
</reference>
<keyword evidence="4" id="KW-1185">Reference proteome</keyword>
<dbReference type="InterPro" id="IPR034751">
    <property type="entry name" value="Yippee"/>
</dbReference>
<organism evidence="3 4">
    <name type="scientific">Theobroma cacao</name>
    <name type="common">Cacao</name>
    <name type="synonym">Cocoa</name>
    <dbReference type="NCBI Taxonomy" id="3641"/>
    <lineage>
        <taxon>Eukaryota</taxon>
        <taxon>Viridiplantae</taxon>
        <taxon>Streptophyta</taxon>
        <taxon>Embryophyta</taxon>
        <taxon>Tracheophyta</taxon>
        <taxon>Spermatophyta</taxon>
        <taxon>Magnoliopsida</taxon>
        <taxon>eudicotyledons</taxon>
        <taxon>Gunneridae</taxon>
        <taxon>Pentapetalae</taxon>
        <taxon>rosids</taxon>
        <taxon>malvids</taxon>
        <taxon>Malvales</taxon>
        <taxon>Malvaceae</taxon>
        <taxon>Byttnerioideae</taxon>
        <taxon>Theobroma</taxon>
    </lineage>
</organism>
<dbReference type="AlphaFoldDB" id="A0A061G3E1"/>
<dbReference type="InterPro" id="IPR039058">
    <property type="entry name" value="Yippee_fam"/>
</dbReference>
<evidence type="ECO:0000313" key="3">
    <source>
        <dbReference type="EMBL" id="EOY23933.1"/>
    </source>
</evidence>
<gene>
    <name evidence="3" type="ORF">TCM_015673</name>
</gene>
<keyword evidence="1" id="KW-0812">Transmembrane</keyword>
<dbReference type="eggNOG" id="KOG3399">
    <property type="taxonomic scope" value="Eukaryota"/>
</dbReference>
<sequence length="318" mass="35242">MFECRIGDLKNPAFKMVIHICLVVTAVGITFVHKAKTLARGRITPSVATAPYERAYSRREIPTGFMVDETFPLGLTVDEKFLPGLWWMRHSHRVDGRQGIPTTEAYVPVTVQGWDVTFCKMASHGRAFLFTHVQNVVDGPEEDRQLIIGLYTVTDVYCSDCGELLGWSQCLIFSVFLSYTLVLKIDFKPPFDYPSTGTASPFGEFSVSRNCKTSMACPWDSVLTSDPAVIFAKDIVSDQESHASVVSEILVEETSTKNARSTEAADSNINGISKDFGGCISEQDLQDTYCDECNSRRNDSSAEECIPVNEFVKSSGFS</sequence>
<feature type="domain" description="Yippee" evidence="2">
    <location>
        <begin position="98"/>
        <end position="195"/>
    </location>
</feature>
<evidence type="ECO:0000259" key="2">
    <source>
        <dbReference type="PROSITE" id="PS51792"/>
    </source>
</evidence>
<dbReference type="Gramene" id="EOY23933">
    <property type="protein sequence ID" value="EOY23933"/>
    <property type="gene ID" value="TCM_015673"/>
</dbReference>
<evidence type="ECO:0000313" key="4">
    <source>
        <dbReference type="Proteomes" id="UP000026915"/>
    </source>
</evidence>
<dbReference type="InParanoid" id="A0A061G3E1"/>
<keyword evidence="1" id="KW-0472">Membrane</keyword>
<feature type="transmembrane region" description="Helical" evidence="1">
    <location>
        <begin position="12"/>
        <end position="32"/>
    </location>
</feature>
<proteinExistence type="predicted"/>
<name>A0A061G3E1_THECC</name>
<keyword evidence="1" id="KW-1133">Transmembrane helix</keyword>
<dbReference type="HOGENOM" id="CLU_875524_0_0_1"/>
<dbReference type="EMBL" id="CM001881">
    <property type="protein sequence ID" value="EOY23933.1"/>
    <property type="molecule type" value="Genomic_DNA"/>
</dbReference>
<evidence type="ECO:0000256" key="1">
    <source>
        <dbReference type="SAM" id="Phobius"/>
    </source>
</evidence>
<dbReference type="Proteomes" id="UP000026915">
    <property type="component" value="Chromosome 3"/>
</dbReference>
<protein>
    <recommendedName>
        <fullName evidence="2">Yippee domain-containing protein</fullName>
    </recommendedName>
</protein>
<dbReference type="PANTHER" id="PTHR13848">
    <property type="entry name" value="PROTEIN YIPPEE-LIKE CG15309-RELATED"/>
    <property type="match status" value="1"/>
</dbReference>
<accession>A0A061G3E1</accession>